<dbReference type="EMBL" id="JAUSQZ010000001">
    <property type="protein sequence ID" value="MDP9828812.1"/>
    <property type="molecule type" value="Genomic_DNA"/>
</dbReference>
<evidence type="ECO:0000313" key="3">
    <source>
        <dbReference type="Proteomes" id="UP001235712"/>
    </source>
</evidence>
<reference evidence="2 3" key="1">
    <citation type="submission" date="2023-07" db="EMBL/GenBank/DDBJ databases">
        <title>Sequencing the genomes of 1000 actinobacteria strains.</title>
        <authorList>
            <person name="Klenk H.-P."/>
        </authorList>
    </citation>
    <scope>NUCLEOTIDE SEQUENCE [LARGE SCALE GENOMIC DNA]</scope>
    <source>
        <strain evidence="2 3">DSM 44388</strain>
    </source>
</reference>
<feature type="transmembrane region" description="Helical" evidence="1">
    <location>
        <begin position="33"/>
        <end position="54"/>
    </location>
</feature>
<feature type="transmembrane region" description="Helical" evidence="1">
    <location>
        <begin position="61"/>
        <end position="81"/>
    </location>
</feature>
<dbReference type="Proteomes" id="UP001235712">
    <property type="component" value="Unassembled WGS sequence"/>
</dbReference>
<dbReference type="RefSeq" id="WP_307246378.1">
    <property type="nucleotide sequence ID" value="NZ_JAUSQZ010000001.1"/>
</dbReference>
<keyword evidence="3" id="KW-1185">Reference proteome</keyword>
<organism evidence="2 3">
    <name type="scientific">Kineosporia succinea</name>
    <dbReference type="NCBI Taxonomy" id="84632"/>
    <lineage>
        <taxon>Bacteria</taxon>
        <taxon>Bacillati</taxon>
        <taxon>Actinomycetota</taxon>
        <taxon>Actinomycetes</taxon>
        <taxon>Kineosporiales</taxon>
        <taxon>Kineosporiaceae</taxon>
        <taxon>Kineosporia</taxon>
    </lineage>
</organism>
<evidence type="ECO:0000313" key="2">
    <source>
        <dbReference type="EMBL" id="MDP9828812.1"/>
    </source>
</evidence>
<keyword evidence="1" id="KW-0812">Transmembrane</keyword>
<comment type="caution">
    <text evidence="2">The sequence shown here is derived from an EMBL/GenBank/DDBJ whole genome shotgun (WGS) entry which is preliminary data.</text>
</comment>
<proteinExistence type="predicted"/>
<sequence>MLSSFVTLVAAALAGHAAWILVRNPKDWPSWQRNAYAFGVLAAATGATLWSWGWRSGNTRVAGLIGGVLGVLGCLAASFVARRKD</sequence>
<name>A0ABT9P8M3_9ACTN</name>
<evidence type="ECO:0008006" key="4">
    <source>
        <dbReference type="Google" id="ProtNLM"/>
    </source>
</evidence>
<keyword evidence="1" id="KW-0472">Membrane</keyword>
<gene>
    <name evidence="2" type="ORF">J2S57_004561</name>
</gene>
<keyword evidence="1" id="KW-1133">Transmembrane helix</keyword>
<accession>A0ABT9P8M3</accession>
<evidence type="ECO:0000256" key="1">
    <source>
        <dbReference type="SAM" id="Phobius"/>
    </source>
</evidence>
<protein>
    <recommendedName>
        <fullName evidence="4">Integral membrane protein</fullName>
    </recommendedName>
</protein>